<dbReference type="EMBL" id="CP025189">
    <property type="protein sequence ID" value="AWV22921.1"/>
    <property type="molecule type" value="Genomic_DNA"/>
</dbReference>
<dbReference type="AlphaFoldDB" id="A0A4Y1MYA1"/>
<feature type="region of interest" description="Disordered" evidence="1">
    <location>
        <begin position="1"/>
        <end position="57"/>
    </location>
</feature>
<gene>
    <name evidence="2" type="ORF">RADP37_04257</name>
</gene>
<evidence type="ECO:0000256" key="1">
    <source>
        <dbReference type="SAM" id="MobiDB-lite"/>
    </source>
</evidence>
<reference evidence="2" key="1">
    <citation type="submission" date="2017-12" db="EMBL/GenBank/DDBJ databases">
        <authorList>
            <person name="Martens C."/>
            <person name="Dahlstrom E."/>
            <person name="Barbian K."/>
            <person name="Sykora L."/>
            <person name="Ricklefs S."/>
            <person name="Bruno D."/>
            <person name="Anzick I."/>
            <person name="Myles I."/>
            <person name="Datta S.K."/>
        </authorList>
    </citation>
    <scope>NUCLEOTIDE SEQUENCE</scope>
    <source>
        <strain evidence="2">AD2</strain>
    </source>
</reference>
<sequence length="57" mass="6017">MASSDEVQLRPVARHHRAGRNPADGSSLMRNDRPESEASPARGGFRTSPAALSCTGP</sequence>
<protein>
    <submittedName>
        <fullName evidence="2">Uncharacterized protein</fullName>
    </submittedName>
</protein>
<proteinExistence type="predicted"/>
<accession>A0A4Y1MYA1</accession>
<organism evidence="2">
    <name type="scientific">Roseomonas mucosa</name>
    <dbReference type="NCBI Taxonomy" id="207340"/>
    <lineage>
        <taxon>Bacteria</taxon>
        <taxon>Pseudomonadati</taxon>
        <taxon>Pseudomonadota</taxon>
        <taxon>Alphaproteobacteria</taxon>
        <taxon>Acetobacterales</taxon>
        <taxon>Roseomonadaceae</taxon>
        <taxon>Roseomonas</taxon>
    </lineage>
</organism>
<evidence type="ECO:0000313" key="2">
    <source>
        <dbReference type="EMBL" id="AWV22921.1"/>
    </source>
</evidence>
<name>A0A4Y1MYA1_9PROT</name>